<feature type="region of interest" description="Disordered" evidence="1">
    <location>
        <begin position="45"/>
        <end position="67"/>
    </location>
</feature>
<evidence type="ECO:0000256" key="1">
    <source>
        <dbReference type="SAM" id="MobiDB-lite"/>
    </source>
</evidence>
<organism evidence="2 3">
    <name type="scientific">Punica granatum</name>
    <name type="common">Pomegranate</name>
    <dbReference type="NCBI Taxonomy" id="22663"/>
    <lineage>
        <taxon>Eukaryota</taxon>
        <taxon>Viridiplantae</taxon>
        <taxon>Streptophyta</taxon>
        <taxon>Embryophyta</taxon>
        <taxon>Tracheophyta</taxon>
        <taxon>Spermatophyta</taxon>
        <taxon>Magnoliopsida</taxon>
        <taxon>eudicotyledons</taxon>
        <taxon>Gunneridae</taxon>
        <taxon>Pentapetalae</taxon>
        <taxon>rosids</taxon>
        <taxon>malvids</taxon>
        <taxon>Myrtales</taxon>
        <taxon>Lythraceae</taxon>
        <taxon>Punica</taxon>
    </lineage>
</organism>
<comment type="caution">
    <text evidence="2">The sequence shown here is derived from an EMBL/GenBank/DDBJ whole genome shotgun (WGS) entry which is preliminary data.</text>
</comment>
<proteinExistence type="predicted"/>
<name>A0A2I0IGL8_PUNGR</name>
<gene>
    <name evidence="2" type="ORF">CRG98_036463</name>
</gene>
<dbReference type="Proteomes" id="UP000233551">
    <property type="component" value="Unassembled WGS sequence"/>
</dbReference>
<evidence type="ECO:0000313" key="2">
    <source>
        <dbReference type="EMBL" id="PKI43157.1"/>
    </source>
</evidence>
<reference evidence="2 3" key="1">
    <citation type="submission" date="2017-11" db="EMBL/GenBank/DDBJ databases">
        <title>De-novo sequencing of pomegranate (Punica granatum L.) genome.</title>
        <authorList>
            <person name="Akparov Z."/>
            <person name="Amiraslanov A."/>
            <person name="Hajiyeva S."/>
            <person name="Abbasov M."/>
            <person name="Kaur K."/>
            <person name="Hamwieh A."/>
            <person name="Solovyev V."/>
            <person name="Salamov A."/>
            <person name="Braich B."/>
            <person name="Kosarev P."/>
            <person name="Mahmoud A."/>
            <person name="Hajiyev E."/>
            <person name="Babayeva S."/>
            <person name="Izzatullayeva V."/>
            <person name="Mammadov A."/>
            <person name="Mammadov A."/>
            <person name="Sharifova S."/>
            <person name="Ojaghi J."/>
            <person name="Eynullazada K."/>
            <person name="Bayramov B."/>
            <person name="Abdulazimova A."/>
            <person name="Shahmuradov I."/>
        </authorList>
    </citation>
    <scope>NUCLEOTIDE SEQUENCE [LARGE SCALE GENOMIC DNA]</scope>
    <source>
        <strain evidence="3">cv. AG2017</strain>
        <tissue evidence="2">Leaf</tissue>
    </source>
</reference>
<sequence length="81" mass="8381">MASACVNNIDMSSDNFLAPSYPTYGWLSPTRLSFTPEDDYSKSSAAALAAGGGHQPRQATSSRSTGGCKCGSGFGAVWRGL</sequence>
<keyword evidence="3" id="KW-1185">Reference proteome</keyword>
<evidence type="ECO:0000313" key="3">
    <source>
        <dbReference type="Proteomes" id="UP000233551"/>
    </source>
</evidence>
<dbReference type="AlphaFoldDB" id="A0A2I0IGL8"/>
<accession>A0A2I0IGL8</accession>
<dbReference type="EMBL" id="PGOL01003081">
    <property type="protein sequence ID" value="PKI43157.1"/>
    <property type="molecule type" value="Genomic_DNA"/>
</dbReference>
<protein>
    <submittedName>
        <fullName evidence="2">Uncharacterized protein</fullName>
    </submittedName>
</protein>